<feature type="compositionally biased region" description="Polar residues" evidence="1">
    <location>
        <begin position="90"/>
        <end position="109"/>
    </location>
</feature>
<evidence type="ECO:0000313" key="3">
    <source>
        <dbReference type="Proteomes" id="UP000700596"/>
    </source>
</evidence>
<protein>
    <submittedName>
        <fullName evidence="2">Uncharacterized protein</fullName>
    </submittedName>
</protein>
<proteinExistence type="predicted"/>
<sequence>MCYHNFILHSGCGHIAESHTPWTLCAAAQSRLLSSRNIPLTPPLSPPPVTLPKRSSTISIKPKSRFFSFTRTSTSASISSTSSSRRTVSNPAPTQEPRSSSDSFTTTEVENARCKGTDVVRRELTSPEKFVGLKGKEVMRVCKECERWIEEMRFMVGRWEKTGSVRGTRAFEEFLKERYVGERDLYREWGIEA</sequence>
<dbReference type="Proteomes" id="UP000700596">
    <property type="component" value="Unassembled WGS sequence"/>
</dbReference>
<organism evidence="2 3">
    <name type="scientific">Dendryphion nanum</name>
    <dbReference type="NCBI Taxonomy" id="256645"/>
    <lineage>
        <taxon>Eukaryota</taxon>
        <taxon>Fungi</taxon>
        <taxon>Dikarya</taxon>
        <taxon>Ascomycota</taxon>
        <taxon>Pezizomycotina</taxon>
        <taxon>Dothideomycetes</taxon>
        <taxon>Pleosporomycetidae</taxon>
        <taxon>Pleosporales</taxon>
        <taxon>Torulaceae</taxon>
        <taxon>Dendryphion</taxon>
    </lineage>
</organism>
<accession>A0A9P9DBZ6</accession>
<gene>
    <name evidence="2" type="ORF">B0J11DRAFT_119104</name>
</gene>
<dbReference type="EMBL" id="JAGMWT010000015">
    <property type="protein sequence ID" value="KAH7116172.1"/>
    <property type="molecule type" value="Genomic_DNA"/>
</dbReference>
<keyword evidence="3" id="KW-1185">Reference proteome</keyword>
<feature type="compositionally biased region" description="Low complexity" evidence="1">
    <location>
        <begin position="77"/>
        <end position="89"/>
    </location>
</feature>
<reference evidence="2" key="1">
    <citation type="journal article" date="2021" name="Nat. Commun.">
        <title>Genetic determinants of endophytism in the Arabidopsis root mycobiome.</title>
        <authorList>
            <person name="Mesny F."/>
            <person name="Miyauchi S."/>
            <person name="Thiergart T."/>
            <person name="Pickel B."/>
            <person name="Atanasova L."/>
            <person name="Karlsson M."/>
            <person name="Huettel B."/>
            <person name="Barry K.W."/>
            <person name="Haridas S."/>
            <person name="Chen C."/>
            <person name="Bauer D."/>
            <person name="Andreopoulos W."/>
            <person name="Pangilinan J."/>
            <person name="LaButti K."/>
            <person name="Riley R."/>
            <person name="Lipzen A."/>
            <person name="Clum A."/>
            <person name="Drula E."/>
            <person name="Henrissat B."/>
            <person name="Kohler A."/>
            <person name="Grigoriev I.V."/>
            <person name="Martin F.M."/>
            <person name="Hacquard S."/>
        </authorList>
    </citation>
    <scope>NUCLEOTIDE SEQUENCE</scope>
    <source>
        <strain evidence="2">MPI-CAGE-CH-0243</strain>
    </source>
</reference>
<dbReference type="AlphaFoldDB" id="A0A9P9DBZ6"/>
<dbReference type="OrthoDB" id="3912456at2759"/>
<feature type="region of interest" description="Disordered" evidence="1">
    <location>
        <begin position="77"/>
        <end position="110"/>
    </location>
</feature>
<name>A0A9P9DBZ6_9PLEO</name>
<evidence type="ECO:0000256" key="1">
    <source>
        <dbReference type="SAM" id="MobiDB-lite"/>
    </source>
</evidence>
<comment type="caution">
    <text evidence="2">The sequence shown here is derived from an EMBL/GenBank/DDBJ whole genome shotgun (WGS) entry which is preliminary data.</text>
</comment>
<evidence type="ECO:0000313" key="2">
    <source>
        <dbReference type="EMBL" id="KAH7116172.1"/>
    </source>
</evidence>